<comment type="caution">
    <text evidence="8">The sequence shown here is derived from an EMBL/GenBank/DDBJ whole genome shotgun (WGS) entry which is preliminary data.</text>
</comment>
<evidence type="ECO:0000256" key="6">
    <source>
        <dbReference type="SAM" id="SignalP"/>
    </source>
</evidence>
<reference evidence="8 9" key="1">
    <citation type="submission" date="2020-08" db="EMBL/GenBank/DDBJ databases">
        <title>Genomic Encyclopedia of Type Strains, Phase IV (KMG-IV): sequencing the most valuable type-strain genomes for metagenomic binning, comparative biology and taxonomic classification.</title>
        <authorList>
            <person name="Goeker M."/>
        </authorList>
    </citation>
    <scope>NUCLEOTIDE SEQUENCE [LARGE SCALE GENOMIC DNA]</scope>
    <source>
        <strain evidence="8 9">DSM 22336</strain>
    </source>
</reference>
<feature type="chain" id="PRO_5032854650" evidence="6">
    <location>
        <begin position="24"/>
        <end position="375"/>
    </location>
</feature>
<proteinExistence type="inferred from homology"/>
<dbReference type="Pfam" id="PF13458">
    <property type="entry name" value="Peripla_BP_6"/>
    <property type="match status" value="1"/>
</dbReference>
<dbReference type="PRINTS" id="PR00337">
    <property type="entry name" value="LEUILEVALBP"/>
</dbReference>
<evidence type="ECO:0000313" key="8">
    <source>
        <dbReference type="EMBL" id="MBB6261334.1"/>
    </source>
</evidence>
<accession>A0A841M6Z1</accession>
<comment type="similarity">
    <text evidence="2">Belongs to the leucine-binding protein family.</text>
</comment>
<organism evidence="8 9">
    <name type="scientific">Paenochrobactrum gallinarii</name>
    <dbReference type="NCBI Taxonomy" id="643673"/>
    <lineage>
        <taxon>Bacteria</taxon>
        <taxon>Pseudomonadati</taxon>
        <taxon>Pseudomonadota</taxon>
        <taxon>Alphaproteobacteria</taxon>
        <taxon>Hyphomicrobiales</taxon>
        <taxon>Brucellaceae</taxon>
        <taxon>Paenochrobactrum</taxon>
    </lineage>
</organism>
<keyword evidence="5" id="KW-0029">Amino-acid transport</keyword>
<keyword evidence="9" id="KW-1185">Reference proteome</keyword>
<keyword evidence="4 6" id="KW-0732">Signal</keyword>
<feature type="domain" description="Leucine-binding protein" evidence="7">
    <location>
        <begin position="26"/>
        <end position="359"/>
    </location>
</feature>
<dbReference type="AlphaFoldDB" id="A0A841M6Z1"/>
<dbReference type="PANTHER" id="PTHR47151">
    <property type="entry name" value="LEU/ILE/VAL-BINDING ABC TRANSPORTER SUBUNIT"/>
    <property type="match status" value="1"/>
</dbReference>
<dbReference type="InterPro" id="IPR028081">
    <property type="entry name" value="Leu-bd"/>
</dbReference>
<gene>
    <name evidence="8" type="ORF">FHS77_001885</name>
</gene>
<dbReference type="CDD" id="cd06342">
    <property type="entry name" value="PBP1_ABC_LIVBP-like"/>
    <property type="match status" value="1"/>
</dbReference>
<name>A0A841M6Z1_9HYPH</name>
<dbReference type="Gene3D" id="3.40.50.2300">
    <property type="match status" value="2"/>
</dbReference>
<keyword evidence="3" id="KW-0813">Transport</keyword>
<evidence type="ECO:0000256" key="1">
    <source>
        <dbReference type="ARBA" id="ARBA00003630"/>
    </source>
</evidence>
<evidence type="ECO:0000256" key="5">
    <source>
        <dbReference type="ARBA" id="ARBA00022970"/>
    </source>
</evidence>
<dbReference type="InterPro" id="IPR000709">
    <property type="entry name" value="Leu_Ile_Val-bd"/>
</dbReference>
<dbReference type="SUPFAM" id="SSF53822">
    <property type="entry name" value="Periplasmic binding protein-like I"/>
    <property type="match status" value="1"/>
</dbReference>
<evidence type="ECO:0000313" key="9">
    <source>
        <dbReference type="Proteomes" id="UP000555393"/>
    </source>
</evidence>
<evidence type="ECO:0000259" key="7">
    <source>
        <dbReference type="Pfam" id="PF13458"/>
    </source>
</evidence>
<sequence length="375" mass="39167">MKKSLFTGVALSALLAMSGGAWADILVGVGAPMTGPNATYGAQILKGAEAAIAEINAKGGMNGEQIKIVIGDDVSDPKQGISVANKFAGDGVKFVIGPYNSGVAIPASDVYAENGILMISPGATNPGYTEKGLWNVFRTCGRDDQQGIVAGEYIAKHFKDKKIAVVHDKTPYGQGLADATKKKFNELGVKEVLYEGVNVGEKDFSALITKAKAAGVEAIYWGGVHTEGGLIIRQLAENNLKVPVISGDAIVNNELASIAGDAVIGTLNTFGPDPRVDPANKELVEKFRASGFEPEAYTIYSYAAAQAIAAAAAAAGSNDPQEVAAALKEKGPFQTALGALSFDAKGDAELPGYVMYEWKKNADGNYVYEQQVLAN</sequence>
<evidence type="ECO:0000256" key="3">
    <source>
        <dbReference type="ARBA" id="ARBA00022448"/>
    </source>
</evidence>
<dbReference type="GO" id="GO:0006865">
    <property type="term" value="P:amino acid transport"/>
    <property type="evidence" value="ECO:0007669"/>
    <property type="project" value="UniProtKB-KW"/>
</dbReference>
<evidence type="ECO:0000256" key="4">
    <source>
        <dbReference type="ARBA" id="ARBA00022729"/>
    </source>
</evidence>
<dbReference type="Proteomes" id="UP000555393">
    <property type="component" value="Unassembled WGS sequence"/>
</dbReference>
<evidence type="ECO:0000256" key="2">
    <source>
        <dbReference type="ARBA" id="ARBA00010062"/>
    </source>
</evidence>
<feature type="signal peptide" evidence="6">
    <location>
        <begin position="1"/>
        <end position="23"/>
    </location>
</feature>
<protein>
    <submittedName>
        <fullName evidence="8">Branched-chain amino acid transport system substrate-binding protein</fullName>
    </submittedName>
</protein>
<dbReference type="EMBL" id="JACIIU010000007">
    <property type="protein sequence ID" value="MBB6261334.1"/>
    <property type="molecule type" value="Genomic_DNA"/>
</dbReference>
<dbReference type="InterPro" id="IPR028082">
    <property type="entry name" value="Peripla_BP_I"/>
</dbReference>
<comment type="function">
    <text evidence="1">Component of an amino-acid transport system.</text>
</comment>
<dbReference type="RefSeq" id="WP_184222589.1">
    <property type="nucleotide sequence ID" value="NZ_JACIIU010000007.1"/>
</dbReference>
<dbReference type="PANTHER" id="PTHR47151:SF2">
    <property type="entry name" value="AMINO ACID BINDING PROTEIN"/>
    <property type="match status" value="1"/>
</dbReference>